<proteinExistence type="inferred from homology"/>
<comment type="caution">
    <text evidence="3">The sequence shown here is derived from an EMBL/GenBank/DDBJ whole genome shotgun (WGS) entry which is preliminary data.</text>
</comment>
<reference evidence="3 4" key="1">
    <citation type="submission" date="2019-11" db="EMBL/GenBank/DDBJ databases">
        <authorList>
            <person name="Dong K."/>
        </authorList>
    </citation>
    <scope>NUCLEOTIDE SEQUENCE [LARGE SCALE GENOMIC DNA]</scope>
    <source>
        <strain evidence="3 4">DK608</strain>
    </source>
</reference>
<sequence>MADLTLWHVPLSRSMRILWLLEEIGCAYDLVQMDMTDGSMRRPPYDAIHPAGRVPALRDGDVMLHESGAMTEWLCETRARHLGRAPGATDRAEWLDWLHYGETLAQHVAALTQSHVFLREEWQRSPTVMKLETARLSRALSLVEQRLAGRDWLMGEFSGVDCQLGFSVWISARFVRLDDRPALAAYRDRCAARPAFQRALPAPGQAVIYQRDFYELPDVR</sequence>
<evidence type="ECO:0000256" key="1">
    <source>
        <dbReference type="RuleBase" id="RU003494"/>
    </source>
</evidence>
<dbReference type="AlphaFoldDB" id="A0A6L6IZY0"/>
<dbReference type="SFLD" id="SFLDG00358">
    <property type="entry name" value="Main_(cytGST)"/>
    <property type="match status" value="1"/>
</dbReference>
<dbReference type="Gene3D" id="3.40.30.10">
    <property type="entry name" value="Glutaredoxin"/>
    <property type="match status" value="1"/>
</dbReference>
<gene>
    <name evidence="3" type="ORF">GL284_12765</name>
</gene>
<dbReference type="InterPro" id="IPR004045">
    <property type="entry name" value="Glutathione_S-Trfase_N"/>
</dbReference>
<dbReference type="PROSITE" id="PS50404">
    <property type="entry name" value="GST_NTER"/>
    <property type="match status" value="1"/>
</dbReference>
<dbReference type="SFLD" id="SFLDS00019">
    <property type="entry name" value="Glutathione_Transferase_(cytos"/>
    <property type="match status" value="1"/>
</dbReference>
<evidence type="ECO:0000313" key="4">
    <source>
        <dbReference type="Proteomes" id="UP000478740"/>
    </source>
</evidence>
<dbReference type="Proteomes" id="UP000478740">
    <property type="component" value="Unassembled WGS sequence"/>
</dbReference>
<dbReference type="EMBL" id="WMII01000011">
    <property type="protein sequence ID" value="MTH65138.1"/>
    <property type="molecule type" value="Genomic_DNA"/>
</dbReference>
<dbReference type="InterPro" id="IPR040079">
    <property type="entry name" value="Glutathione_S-Trfase"/>
</dbReference>
<feature type="domain" description="GST N-terminal" evidence="2">
    <location>
        <begin position="1"/>
        <end position="82"/>
    </location>
</feature>
<dbReference type="SUPFAM" id="SSF52833">
    <property type="entry name" value="Thioredoxin-like"/>
    <property type="match status" value="1"/>
</dbReference>
<organism evidence="3 4">
    <name type="scientific">Paracoccus shanxieyensis</name>
    <dbReference type="NCBI Taxonomy" id="2675752"/>
    <lineage>
        <taxon>Bacteria</taxon>
        <taxon>Pseudomonadati</taxon>
        <taxon>Pseudomonadota</taxon>
        <taxon>Alphaproteobacteria</taxon>
        <taxon>Rhodobacterales</taxon>
        <taxon>Paracoccaceae</taxon>
        <taxon>Paracoccus</taxon>
    </lineage>
</organism>
<dbReference type="Gene3D" id="1.20.1050.10">
    <property type="match status" value="1"/>
</dbReference>
<evidence type="ECO:0000313" key="3">
    <source>
        <dbReference type="EMBL" id="MTH65138.1"/>
    </source>
</evidence>
<dbReference type="InterPro" id="IPR036282">
    <property type="entry name" value="Glutathione-S-Trfase_C_sf"/>
</dbReference>
<protein>
    <submittedName>
        <fullName evidence="3">Glutathione S-transferase</fullName>
    </submittedName>
</protein>
<dbReference type="Pfam" id="PF02798">
    <property type="entry name" value="GST_N"/>
    <property type="match status" value="1"/>
</dbReference>
<dbReference type="SFLD" id="SFLDG01150">
    <property type="entry name" value="Main.1:_Beta-like"/>
    <property type="match status" value="1"/>
</dbReference>
<name>A0A6L6IZY0_9RHOB</name>
<dbReference type="Pfam" id="PF00043">
    <property type="entry name" value="GST_C"/>
    <property type="match status" value="1"/>
</dbReference>
<accession>A0A6L6IZY0</accession>
<dbReference type="InterPro" id="IPR036249">
    <property type="entry name" value="Thioredoxin-like_sf"/>
</dbReference>
<dbReference type="CDD" id="cd03046">
    <property type="entry name" value="GST_N_GTT1_like"/>
    <property type="match status" value="1"/>
</dbReference>
<dbReference type="SUPFAM" id="SSF47616">
    <property type="entry name" value="GST C-terminal domain-like"/>
    <property type="match status" value="1"/>
</dbReference>
<dbReference type="InterPro" id="IPR004046">
    <property type="entry name" value="GST_C"/>
</dbReference>
<comment type="similarity">
    <text evidence="1">Belongs to the GST superfamily.</text>
</comment>
<keyword evidence="4" id="KW-1185">Reference proteome</keyword>
<evidence type="ECO:0000259" key="2">
    <source>
        <dbReference type="PROSITE" id="PS50404"/>
    </source>
</evidence>
<dbReference type="PANTHER" id="PTHR44051:SF8">
    <property type="entry name" value="GLUTATHIONE S-TRANSFERASE GSTA"/>
    <property type="match status" value="1"/>
</dbReference>
<dbReference type="PANTHER" id="PTHR44051">
    <property type="entry name" value="GLUTATHIONE S-TRANSFERASE-RELATED"/>
    <property type="match status" value="1"/>
</dbReference>
<dbReference type="RefSeq" id="WP_155045017.1">
    <property type="nucleotide sequence ID" value="NZ_WMIH01000011.1"/>
</dbReference>